<dbReference type="EMBL" id="FORF01000003">
    <property type="protein sequence ID" value="SFI50218.1"/>
    <property type="molecule type" value="Genomic_DNA"/>
</dbReference>
<dbReference type="Gene3D" id="3.40.50.300">
    <property type="entry name" value="P-loop containing nucleotide triphosphate hydrolases"/>
    <property type="match status" value="1"/>
</dbReference>
<dbReference type="InterPro" id="IPR017026">
    <property type="entry name" value="ImuA"/>
</dbReference>
<gene>
    <name evidence="1" type="ORF">SAMN03080618_00608</name>
</gene>
<dbReference type="SUPFAM" id="SSF52540">
    <property type="entry name" value="P-loop containing nucleoside triphosphate hydrolases"/>
    <property type="match status" value="1"/>
</dbReference>
<keyword evidence="2" id="KW-1185">Reference proteome</keyword>
<dbReference type="PIRSF" id="PIRSF034285">
    <property type="entry name" value="UCP034285"/>
    <property type="match status" value="1"/>
</dbReference>
<evidence type="ECO:0000313" key="2">
    <source>
        <dbReference type="Proteomes" id="UP000242763"/>
    </source>
</evidence>
<organism evidence="1 2">
    <name type="scientific">Aquamicrobium aerolatum DSM 21857</name>
    <dbReference type="NCBI Taxonomy" id="1121003"/>
    <lineage>
        <taxon>Bacteria</taxon>
        <taxon>Pseudomonadati</taxon>
        <taxon>Pseudomonadota</taxon>
        <taxon>Alphaproteobacteria</taxon>
        <taxon>Hyphomicrobiales</taxon>
        <taxon>Phyllobacteriaceae</taxon>
        <taxon>Aerobium</taxon>
    </lineage>
</organism>
<accession>A0A1I3IQG6</accession>
<dbReference type="Proteomes" id="UP000242763">
    <property type="component" value="Unassembled WGS sequence"/>
</dbReference>
<name>A0A1I3IQG6_9HYPH</name>
<dbReference type="STRING" id="1121003.SAMN03080618_00608"/>
<sequence length="268" mass="28517">MLLRRSGLPSSAQTLTTGAARFDAALGGGLPLGALTEIHGRQTRDAGAVAGFTLALCVRARKADSRESPLLWITCSEVIAEAGRPYAPGLIHRFGLSASSILLADIHRLEDALWVAEEAASLSGFSAVILEIRGHSRKLDLTATRRLHRRAQNAARPFFLLRQAGLPEPTAAPVRLIVSPAPAGERRVLSRFLTGSIGPPAFLAEIGRSRSAIPAKAVLEWNQDECAFHERPDLADGAQDFGAVAALSGERPHFAHPVGAQLALRKIA</sequence>
<protein>
    <submittedName>
        <fullName evidence="1">Protein ImuA</fullName>
    </submittedName>
</protein>
<proteinExistence type="predicted"/>
<reference evidence="2" key="1">
    <citation type="submission" date="2016-10" db="EMBL/GenBank/DDBJ databases">
        <authorList>
            <person name="Varghese N."/>
            <person name="Submissions S."/>
        </authorList>
    </citation>
    <scope>NUCLEOTIDE SEQUENCE [LARGE SCALE GENOMIC DNA]</scope>
    <source>
        <strain evidence="2">DSM 21857</strain>
    </source>
</reference>
<dbReference type="AlphaFoldDB" id="A0A1I3IQG6"/>
<evidence type="ECO:0000313" key="1">
    <source>
        <dbReference type="EMBL" id="SFI50218.1"/>
    </source>
</evidence>
<dbReference type="InterPro" id="IPR027417">
    <property type="entry name" value="P-loop_NTPase"/>
</dbReference>